<dbReference type="AlphaFoldDB" id="A0A5C3PFH2"/>
<proteinExistence type="predicted"/>
<reference evidence="2 3" key="1">
    <citation type="journal article" date="2019" name="Nat. Ecol. Evol.">
        <title>Megaphylogeny resolves global patterns of mushroom evolution.</title>
        <authorList>
            <person name="Varga T."/>
            <person name="Krizsan K."/>
            <person name="Foldi C."/>
            <person name="Dima B."/>
            <person name="Sanchez-Garcia M."/>
            <person name="Sanchez-Ramirez S."/>
            <person name="Szollosi G.J."/>
            <person name="Szarkandi J.G."/>
            <person name="Papp V."/>
            <person name="Albert L."/>
            <person name="Andreopoulos W."/>
            <person name="Angelini C."/>
            <person name="Antonin V."/>
            <person name="Barry K.W."/>
            <person name="Bougher N.L."/>
            <person name="Buchanan P."/>
            <person name="Buyck B."/>
            <person name="Bense V."/>
            <person name="Catcheside P."/>
            <person name="Chovatia M."/>
            <person name="Cooper J."/>
            <person name="Damon W."/>
            <person name="Desjardin D."/>
            <person name="Finy P."/>
            <person name="Geml J."/>
            <person name="Haridas S."/>
            <person name="Hughes K."/>
            <person name="Justo A."/>
            <person name="Karasinski D."/>
            <person name="Kautmanova I."/>
            <person name="Kiss B."/>
            <person name="Kocsube S."/>
            <person name="Kotiranta H."/>
            <person name="LaButti K.M."/>
            <person name="Lechner B.E."/>
            <person name="Liimatainen K."/>
            <person name="Lipzen A."/>
            <person name="Lukacs Z."/>
            <person name="Mihaltcheva S."/>
            <person name="Morgado L.N."/>
            <person name="Niskanen T."/>
            <person name="Noordeloos M.E."/>
            <person name="Ohm R.A."/>
            <person name="Ortiz-Santana B."/>
            <person name="Ovrebo C."/>
            <person name="Racz N."/>
            <person name="Riley R."/>
            <person name="Savchenko A."/>
            <person name="Shiryaev A."/>
            <person name="Soop K."/>
            <person name="Spirin V."/>
            <person name="Szebenyi C."/>
            <person name="Tomsovsky M."/>
            <person name="Tulloss R.E."/>
            <person name="Uehling J."/>
            <person name="Grigoriev I.V."/>
            <person name="Vagvolgyi C."/>
            <person name="Papp T."/>
            <person name="Martin F.M."/>
            <person name="Miettinen O."/>
            <person name="Hibbett D.S."/>
            <person name="Nagy L.G."/>
        </authorList>
    </citation>
    <scope>NUCLEOTIDE SEQUENCE [LARGE SCALE GENOMIC DNA]</scope>
    <source>
        <strain evidence="2 3">HHB13444</strain>
    </source>
</reference>
<gene>
    <name evidence="2" type="ORF">K466DRAFT_98878</name>
</gene>
<keyword evidence="1" id="KW-0472">Membrane</keyword>
<feature type="transmembrane region" description="Helical" evidence="1">
    <location>
        <begin position="68"/>
        <end position="90"/>
    </location>
</feature>
<organism evidence="2 3">
    <name type="scientific">Polyporus arcularius HHB13444</name>
    <dbReference type="NCBI Taxonomy" id="1314778"/>
    <lineage>
        <taxon>Eukaryota</taxon>
        <taxon>Fungi</taxon>
        <taxon>Dikarya</taxon>
        <taxon>Basidiomycota</taxon>
        <taxon>Agaricomycotina</taxon>
        <taxon>Agaricomycetes</taxon>
        <taxon>Polyporales</taxon>
        <taxon>Polyporaceae</taxon>
        <taxon>Polyporus</taxon>
    </lineage>
</organism>
<accession>A0A5C3PFH2</accession>
<evidence type="ECO:0000313" key="2">
    <source>
        <dbReference type="EMBL" id="TFK87757.1"/>
    </source>
</evidence>
<feature type="transmembrane region" description="Helical" evidence="1">
    <location>
        <begin position="12"/>
        <end position="31"/>
    </location>
</feature>
<feature type="transmembrane region" description="Helical" evidence="1">
    <location>
        <begin position="123"/>
        <end position="146"/>
    </location>
</feature>
<protein>
    <submittedName>
        <fullName evidence="2">Uncharacterized protein</fullName>
    </submittedName>
</protein>
<sequence>MDECERDMVCACYTSLTLILFSHSSFSLFLFSRTVQHLTSPRDSGLDTHHLLDMTLGLGLRLRLGSDWHILLVPTSYTIPLSYSSLSLFLSSRTVQHSASGLGLGYAHLYGTRTRTRTRTGIAIRYISSSYLFIYLPVYVFGSLMYRSLFSFYLSLVYPFPAGTSLPHVVSERSVYYYLP</sequence>
<keyword evidence="1" id="KW-1133">Transmembrane helix</keyword>
<keyword evidence="1" id="KW-0812">Transmembrane</keyword>
<evidence type="ECO:0000256" key="1">
    <source>
        <dbReference type="SAM" id="Phobius"/>
    </source>
</evidence>
<keyword evidence="3" id="KW-1185">Reference proteome</keyword>
<dbReference type="EMBL" id="ML211140">
    <property type="protein sequence ID" value="TFK87757.1"/>
    <property type="molecule type" value="Genomic_DNA"/>
</dbReference>
<name>A0A5C3PFH2_9APHY</name>
<evidence type="ECO:0000313" key="3">
    <source>
        <dbReference type="Proteomes" id="UP000308197"/>
    </source>
</evidence>
<dbReference type="InParanoid" id="A0A5C3PFH2"/>
<dbReference type="Proteomes" id="UP000308197">
    <property type="component" value="Unassembled WGS sequence"/>
</dbReference>